<name>A0ACD3AX81_9AGAR</name>
<sequence length="653" mass="68094">MDWGADSVRDADAETALEYFEPGSVLGAALPPAYASTSSLQIPPPTPMKDRQSSGKSGKSGKSDGANQLPTPLSTGGTSFSSRLPQPSRIPVPAPVSVPAVEKKASTSSQKAKNAGTPSQSQSSKPPSRRQSTSQPQPQVSPPALVPIAQPQRIVQQDSTTSTPSPIAAPVPPPLNQRVPQPPTPTAPPVPQRPPSSQSQNQPSPQPKHQRKPSQSSQISQPPSYSQINSQPPQPQPPPNVPIVAQPIPKQTSMFGSWVAGPGPRVPPNPTSVVSTTAAPSPITPVDRPPSAASVLPIPVPYKGTPGSANIQEPQASTPTPMQRNSSASVATIKPSTFGVGASANAKEKEKEKAGGSGNGTPVKNAKANLERGNGAATPTKAASIASVATQEIHPVTPAPQPPPAKKSESASKAKTEKAPSQASTAAPVSLAATAPPIRASKPSAIPSIAQIFSLAAPAPQPQSQHPTTDTGSSSEDVFSDVPSTGADSLTTEPEQSRIARVLELRKRSKELDGQVVELHKQMEKAKSQSGDDGKEVARIKGREIEKASKKKLKIEVKIRKIFDGFDPLDDPPERVELAKEGVGPGVVAAVEKALEQHLYPGTESQELRIILAAAKMGQKQKVKVLELLDRYGLQYRAEPANGRIIAVAIPPA</sequence>
<dbReference type="EMBL" id="ML208310">
    <property type="protein sequence ID" value="TFK70598.1"/>
    <property type="molecule type" value="Genomic_DNA"/>
</dbReference>
<gene>
    <name evidence="1" type="ORF">BDN72DRAFT_527675</name>
</gene>
<dbReference type="Proteomes" id="UP000308600">
    <property type="component" value="Unassembled WGS sequence"/>
</dbReference>
<reference evidence="1 2" key="1">
    <citation type="journal article" date="2019" name="Nat. Ecol. Evol.">
        <title>Megaphylogeny resolves global patterns of mushroom evolution.</title>
        <authorList>
            <person name="Varga T."/>
            <person name="Krizsan K."/>
            <person name="Foldi C."/>
            <person name="Dima B."/>
            <person name="Sanchez-Garcia M."/>
            <person name="Sanchez-Ramirez S."/>
            <person name="Szollosi G.J."/>
            <person name="Szarkandi J.G."/>
            <person name="Papp V."/>
            <person name="Albert L."/>
            <person name="Andreopoulos W."/>
            <person name="Angelini C."/>
            <person name="Antonin V."/>
            <person name="Barry K.W."/>
            <person name="Bougher N.L."/>
            <person name="Buchanan P."/>
            <person name="Buyck B."/>
            <person name="Bense V."/>
            <person name="Catcheside P."/>
            <person name="Chovatia M."/>
            <person name="Cooper J."/>
            <person name="Damon W."/>
            <person name="Desjardin D."/>
            <person name="Finy P."/>
            <person name="Geml J."/>
            <person name="Haridas S."/>
            <person name="Hughes K."/>
            <person name="Justo A."/>
            <person name="Karasinski D."/>
            <person name="Kautmanova I."/>
            <person name="Kiss B."/>
            <person name="Kocsube S."/>
            <person name="Kotiranta H."/>
            <person name="LaButti K.M."/>
            <person name="Lechner B.E."/>
            <person name="Liimatainen K."/>
            <person name="Lipzen A."/>
            <person name="Lukacs Z."/>
            <person name="Mihaltcheva S."/>
            <person name="Morgado L.N."/>
            <person name="Niskanen T."/>
            <person name="Noordeloos M.E."/>
            <person name="Ohm R.A."/>
            <person name="Ortiz-Santana B."/>
            <person name="Ovrebo C."/>
            <person name="Racz N."/>
            <person name="Riley R."/>
            <person name="Savchenko A."/>
            <person name="Shiryaev A."/>
            <person name="Soop K."/>
            <person name="Spirin V."/>
            <person name="Szebenyi C."/>
            <person name="Tomsovsky M."/>
            <person name="Tulloss R.E."/>
            <person name="Uehling J."/>
            <person name="Grigoriev I.V."/>
            <person name="Vagvolgyi C."/>
            <person name="Papp T."/>
            <person name="Martin F.M."/>
            <person name="Miettinen O."/>
            <person name="Hibbett D.S."/>
            <person name="Nagy L.G."/>
        </authorList>
    </citation>
    <scope>NUCLEOTIDE SEQUENCE [LARGE SCALE GENOMIC DNA]</scope>
    <source>
        <strain evidence="1 2">NL-1719</strain>
    </source>
</reference>
<protein>
    <submittedName>
        <fullName evidence="1">Uncharacterized protein</fullName>
    </submittedName>
</protein>
<organism evidence="1 2">
    <name type="scientific">Pluteus cervinus</name>
    <dbReference type="NCBI Taxonomy" id="181527"/>
    <lineage>
        <taxon>Eukaryota</taxon>
        <taxon>Fungi</taxon>
        <taxon>Dikarya</taxon>
        <taxon>Basidiomycota</taxon>
        <taxon>Agaricomycotina</taxon>
        <taxon>Agaricomycetes</taxon>
        <taxon>Agaricomycetidae</taxon>
        <taxon>Agaricales</taxon>
        <taxon>Pluteineae</taxon>
        <taxon>Pluteaceae</taxon>
        <taxon>Pluteus</taxon>
    </lineage>
</organism>
<evidence type="ECO:0000313" key="1">
    <source>
        <dbReference type="EMBL" id="TFK70598.1"/>
    </source>
</evidence>
<evidence type="ECO:0000313" key="2">
    <source>
        <dbReference type="Proteomes" id="UP000308600"/>
    </source>
</evidence>
<accession>A0ACD3AX81</accession>
<keyword evidence="2" id="KW-1185">Reference proteome</keyword>
<proteinExistence type="predicted"/>